<organism evidence="2 3">
    <name type="scientific">Burkholderia pseudomultivorans</name>
    <dbReference type="NCBI Taxonomy" id="1207504"/>
    <lineage>
        <taxon>Bacteria</taxon>
        <taxon>Pseudomonadati</taxon>
        <taxon>Pseudomonadota</taxon>
        <taxon>Betaproteobacteria</taxon>
        <taxon>Burkholderiales</taxon>
        <taxon>Burkholderiaceae</taxon>
        <taxon>Burkholderia</taxon>
        <taxon>Burkholderia cepacia complex</taxon>
    </lineage>
</organism>
<dbReference type="EMBL" id="CABVPP010000038">
    <property type="protein sequence ID" value="VWB91233.1"/>
    <property type="molecule type" value="Genomic_DNA"/>
</dbReference>
<evidence type="ECO:0000256" key="1">
    <source>
        <dbReference type="SAM" id="MobiDB-lite"/>
    </source>
</evidence>
<sequence>MLGSAWRSFGPLSGGTVAASSSTSRAATISTVAAARGSSASAARPARCTWPPLSTSMNGSSGHCHSCNGTAGSRGGNETINVLKSSSPEWRRYS</sequence>
<feature type="region of interest" description="Disordered" evidence="1">
    <location>
        <begin position="1"/>
        <end position="25"/>
    </location>
</feature>
<reference evidence="2 3" key="1">
    <citation type="submission" date="2019-09" db="EMBL/GenBank/DDBJ databases">
        <authorList>
            <person name="Depoorter E."/>
        </authorList>
    </citation>
    <scope>NUCLEOTIDE SEQUENCE [LARGE SCALE GENOMIC DNA]</scope>
    <source>
        <strain evidence="2">LMG 26883</strain>
    </source>
</reference>
<name>A0A6P2NA18_9BURK</name>
<dbReference type="AlphaFoldDB" id="A0A6P2NA18"/>
<evidence type="ECO:0000313" key="2">
    <source>
        <dbReference type="EMBL" id="VWB91233.1"/>
    </source>
</evidence>
<evidence type="ECO:0000313" key="3">
    <source>
        <dbReference type="Proteomes" id="UP000494162"/>
    </source>
</evidence>
<feature type="compositionally biased region" description="Polar residues" evidence="1">
    <location>
        <begin position="69"/>
        <end position="88"/>
    </location>
</feature>
<dbReference type="Proteomes" id="UP000494162">
    <property type="component" value="Unassembled WGS sequence"/>
</dbReference>
<protein>
    <submittedName>
        <fullName evidence="2">Uncharacterized protein</fullName>
    </submittedName>
</protein>
<proteinExistence type="predicted"/>
<accession>A0A6P2NA18</accession>
<feature type="region of interest" description="Disordered" evidence="1">
    <location>
        <begin position="69"/>
        <end position="94"/>
    </location>
</feature>
<feature type="compositionally biased region" description="Low complexity" evidence="1">
    <location>
        <begin position="14"/>
        <end position="25"/>
    </location>
</feature>
<gene>
    <name evidence="2" type="ORF">BPS26883_04394</name>
</gene>